<evidence type="ECO:0000256" key="9">
    <source>
        <dbReference type="SAM" id="MobiDB-lite"/>
    </source>
</evidence>
<evidence type="ECO:0000256" key="1">
    <source>
        <dbReference type="ARBA" id="ARBA00004141"/>
    </source>
</evidence>
<keyword evidence="4 8" id="KW-0653">Protein transport</keyword>
<keyword evidence="11" id="KW-1185">Reference proteome</keyword>
<dbReference type="PANTHER" id="PTHR23137">
    <property type="entry name" value="VESICLE TRANSPORT PROTEIN-RELATED"/>
    <property type="match status" value="1"/>
</dbReference>
<dbReference type="AlphaFoldDB" id="A0A8J5IJ81"/>
<dbReference type="GO" id="GO:0012505">
    <property type="term" value="C:endomembrane system"/>
    <property type="evidence" value="ECO:0007669"/>
    <property type="project" value="UniProtKB-ARBA"/>
</dbReference>
<accession>A0A8J5IJ81</accession>
<evidence type="ECO:0000256" key="5">
    <source>
        <dbReference type="ARBA" id="ARBA00022989"/>
    </source>
</evidence>
<keyword evidence="3 8" id="KW-0812">Transmembrane</keyword>
<feature type="region of interest" description="Disordered" evidence="9">
    <location>
        <begin position="1"/>
        <end position="26"/>
    </location>
</feature>
<dbReference type="Proteomes" id="UP000709295">
    <property type="component" value="Unassembled WGS sequence"/>
</dbReference>
<evidence type="ECO:0000256" key="6">
    <source>
        <dbReference type="ARBA" id="ARBA00023136"/>
    </source>
</evidence>
<evidence type="ECO:0000256" key="2">
    <source>
        <dbReference type="ARBA" id="ARBA00022448"/>
    </source>
</evidence>
<feature type="transmembrane region" description="Helical" evidence="8">
    <location>
        <begin position="154"/>
        <end position="172"/>
    </location>
</feature>
<keyword evidence="6 8" id="KW-0472">Membrane</keyword>
<evidence type="ECO:0000256" key="7">
    <source>
        <dbReference type="ARBA" id="ARBA00025800"/>
    </source>
</evidence>
<name>A0A8J5IJ81_9STRA</name>
<comment type="subcellular location">
    <subcellularLocation>
        <location evidence="1 8">Membrane</location>
        <topology evidence="1 8">Multi-pass membrane protein</topology>
    </subcellularLocation>
</comment>
<feature type="transmembrane region" description="Helical" evidence="8">
    <location>
        <begin position="125"/>
        <end position="148"/>
    </location>
</feature>
<evidence type="ECO:0000256" key="3">
    <source>
        <dbReference type="ARBA" id="ARBA00022692"/>
    </source>
</evidence>
<comment type="caution">
    <text evidence="10">The sequence shown here is derived from an EMBL/GenBank/DDBJ whole genome shotgun (WGS) entry which is preliminary data.</text>
</comment>
<comment type="function">
    <text evidence="8">May be involved in fusion of retrograde transport vesicles derived from an endocytic compartment with the Golgi complex.</text>
</comment>
<proteinExistence type="inferred from homology"/>
<evidence type="ECO:0000256" key="4">
    <source>
        <dbReference type="ARBA" id="ARBA00022927"/>
    </source>
</evidence>
<dbReference type="Pfam" id="PF04178">
    <property type="entry name" value="Got1"/>
    <property type="match status" value="1"/>
</dbReference>
<evidence type="ECO:0000313" key="11">
    <source>
        <dbReference type="Proteomes" id="UP000709295"/>
    </source>
</evidence>
<dbReference type="EMBL" id="JAENGY010000949">
    <property type="protein sequence ID" value="KAG6954403.1"/>
    <property type="molecule type" value="Genomic_DNA"/>
</dbReference>
<organism evidence="10 11">
    <name type="scientific">Phytophthora aleatoria</name>
    <dbReference type="NCBI Taxonomy" id="2496075"/>
    <lineage>
        <taxon>Eukaryota</taxon>
        <taxon>Sar</taxon>
        <taxon>Stramenopiles</taxon>
        <taxon>Oomycota</taxon>
        <taxon>Peronosporomycetes</taxon>
        <taxon>Peronosporales</taxon>
        <taxon>Peronosporaceae</taxon>
        <taxon>Phytophthora</taxon>
    </lineage>
</organism>
<dbReference type="GO" id="GO:0016020">
    <property type="term" value="C:membrane"/>
    <property type="evidence" value="ECO:0007669"/>
    <property type="project" value="UniProtKB-SubCell"/>
</dbReference>
<dbReference type="PANTHER" id="PTHR23137:SF36">
    <property type="entry name" value="VESICLE TRANSPORT PROTEIN SFT2C"/>
    <property type="match status" value="1"/>
</dbReference>
<dbReference type="InterPro" id="IPR007305">
    <property type="entry name" value="Vesicle_transpt_Got1/SFT2"/>
</dbReference>
<evidence type="ECO:0000256" key="8">
    <source>
        <dbReference type="RuleBase" id="RU363111"/>
    </source>
</evidence>
<sequence>MSAWEQWGGKKPTSGGMQGAQDAFNSLLRSSPLSTASTASTDSEGSASTFSLRKMWDSARDLTKNAVVTTSSGTATKDAADVLESGQMDDTVDDATAVKWPLWRKNSSTQGGLIPTMSWNTRFKYFVGMAMLGMLFFGMASIFLPLIMIRPSKFALSFTLGSICCMGAFAMLKGPAAYISGLLQPNRLLLTSAYFVTLGCTLYSCLILGNYVFVVLSSVMQLMTLGSFALSAFPGGNSSLKAFGALFLKSARGMIQALTRLFR</sequence>
<comment type="similarity">
    <text evidence="7 8">Belongs to the SFT2 family.</text>
</comment>
<dbReference type="GO" id="GO:0005737">
    <property type="term" value="C:cytoplasm"/>
    <property type="evidence" value="ECO:0007669"/>
    <property type="project" value="UniProtKB-ARBA"/>
</dbReference>
<comment type="caution">
    <text evidence="8">Lacks conserved residue(s) required for the propagation of feature annotation.</text>
</comment>
<keyword evidence="5 8" id="KW-1133">Transmembrane helix</keyword>
<dbReference type="GO" id="GO:0015031">
    <property type="term" value="P:protein transport"/>
    <property type="evidence" value="ECO:0007669"/>
    <property type="project" value="UniProtKB-KW"/>
</dbReference>
<keyword evidence="2 8" id="KW-0813">Transport</keyword>
<dbReference type="GO" id="GO:0016192">
    <property type="term" value="P:vesicle-mediated transport"/>
    <property type="evidence" value="ECO:0007669"/>
    <property type="project" value="InterPro"/>
</dbReference>
<dbReference type="InterPro" id="IPR011691">
    <property type="entry name" value="Vesicle_transpt_SFT2"/>
</dbReference>
<evidence type="ECO:0000313" key="10">
    <source>
        <dbReference type="EMBL" id="KAG6954403.1"/>
    </source>
</evidence>
<feature type="transmembrane region" description="Helical" evidence="8">
    <location>
        <begin position="193"/>
        <end position="216"/>
    </location>
</feature>
<protein>
    <recommendedName>
        <fullName evidence="8">Vesicle transport protein</fullName>
    </recommendedName>
</protein>
<reference evidence="10" key="1">
    <citation type="submission" date="2021-01" db="EMBL/GenBank/DDBJ databases">
        <title>Phytophthora aleatoria, a newly-described species from Pinus radiata is distinct from Phytophthora cactorum isolates based on comparative genomics.</title>
        <authorList>
            <person name="Mcdougal R."/>
            <person name="Panda P."/>
            <person name="Williams N."/>
            <person name="Studholme D.J."/>
        </authorList>
    </citation>
    <scope>NUCLEOTIDE SEQUENCE</scope>
    <source>
        <strain evidence="10">NZFS 4037</strain>
    </source>
</reference>
<gene>
    <name evidence="10" type="ORF">JG688_00012362</name>
</gene>